<feature type="domain" description="Sulfatase N-terminal" evidence="8">
    <location>
        <begin position="23"/>
        <end position="357"/>
    </location>
</feature>
<dbReference type="Gene3D" id="3.40.720.10">
    <property type="entry name" value="Alkaline Phosphatase, subunit A"/>
    <property type="match status" value="1"/>
</dbReference>
<evidence type="ECO:0000256" key="4">
    <source>
        <dbReference type="ARBA" id="ARBA00022801"/>
    </source>
</evidence>
<evidence type="ECO:0000313" key="10">
    <source>
        <dbReference type="Proteomes" id="UP001372834"/>
    </source>
</evidence>
<dbReference type="SUPFAM" id="SSF53649">
    <property type="entry name" value="Alkaline phosphatase-like"/>
    <property type="match status" value="1"/>
</dbReference>
<reference evidence="9 10" key="1">
    <citation type="submission" date="2023-10" db="EMBL/GenBank/DDBJ databases">
        <title>Genomes of two closely related lineages of the louse Polyplax serrata with different host specificities.</title>
        <authorList>
            <person name="Martinu J."/>
            <person name="Tarabai H."/>
            <person name="Stefka J."/>
            <person name="Hypsa V."/>
        </authorList>
    </citation>
    <scope>NUCLEOTIDE SEQUENCE [LARGE SCALE GENOMIC DNA]</scope>
    <source>
        <strain evidence="9">HR10_N</strain>
    </source>
</reference>
<dbReference type="InterPro" id="IPR017850">
    <property type="entry name" value="Alkaline_phosphatase_core_sf"/>
</dbReference>
<feature type="modified residue" description="3-oxoalanine (Cys)" evidence="6">
    <location>
        <position position="67"/>
    </location>
</feature>
<dbReference type="InterPro" id="IPR012251">
    <property type="entry name" value="GlcNAc_6-SO4ase"/>
</dbReference>
<dbReference type="EMBL" id="JAWJWE010000003">
    <property type="protein sequence ID" value="KAK6639463.1"/>
    <property type="molecule type" value="Genomic_DNA"/>
</dbReference>
<dbReference type="InterPro" id="IPR000917">
    <property type="entry name" value="Sulfatase_N"/>
</dbReference>
<dbReference type="PANTHER" id="PTHR43108">
    <property type="entry name" value="N-ACETYLGLUCOSAMINE-6-SULFATASE FAMILY MEMBER"/>
    <property type="match status" value="1"/>
</dbReference>
<evidence type="ECO:0000256" key="5">
    <source>
        <dbReference type="ARBA" id="ARBA00023180"/>
    </source>
</evidence>
<evidence type="ECO:0000256" key="7">
    <source>
        <dbReference type="SAM" id="SignalP"/>
    </source>
</evidence>
<comment type="cofactor">
    <cofactor evidence="1">
        <name>Ca(2+)</name>
        <dbReference type="ChEBI" id="CHEBI:29108"/>
    </cofactor>
</comment>
<gene>
    <name evidence="9" type="ORF">RUM43_007736</name>
</gene>
<dbReference type="Proteomes" id="UP001372834">
    <property type="component" value="Unassembled WGS sequence"/>
</dbReference>
<dbReference type="CDD" id="cd16147">
    <property type="entry name" value="G6S"/>
    <property type="match status" value="1"/>
</dbReference>
<dbReference type="GO" id="GO:0030203">
    <property type="term" value="P:glycosaminoglycan metabolic process"/>
    <property type="evidence" value="ECO:0007669"/>
    <property type="project" value="InterPro"/>
</dbReference>
<dbReference type="PANTHER" id="PTHR43108:SF8">
    <property type="entry name" value="SD21168P"/>
    <property type="match status" value="1"/>
</dbReference>
<dbReference type="GO" id="GO:0005539">
    <property type="term" value="F:glycosaminoglycan binding"/>
    <property type="evidence" value="ECO:0007669"/>
    <property type="project" value="TreeGrafter"/>
</dbReference>
<feature type="signal peptide" evidence="7">
    <location>
        <begin position="1"/>
        <end position="20"/>
    </location>
</feature>
<feature type="chain" id="PRO_5042954726" description="Sulfatase N-terminal domain-containing protein" evidence="7">
    <location>
        <begin position="21"/>
        <end position="511"/>
    </location>
</feature>
<evidence type="ECO:0000256" key="1">
    <source>
        <dbReference type="ARBA" id="ARBA00001913"/>
    </source>
</evidence>
<dbReference type="InterPro" id="IPR024607">
    <property type="entry name" value="Sulfatase_CS"/>
</dbReference>
<dbReference type="Pfam" id="PF00884">
    <property type="entry name" value="Sulfatase"/>
    <property type="match status" value="1"/>
</dbReference>
<evidence type="ECO:0000256" key="2">
    <source>
        <dbReference type="ARBA" id="ARBA00008779"/>
    </source>
</evidence>
<dbReference type="GO" id="GO:0008449">
    <property type="term" value="F:N-acetylglucosamine-6-sulfatase activity"/>
    <property type="evidence" value="ECO:0007669"/>
    <property type="project" value="InterPro"/>
</dbReference>
<evidence type="ECO:0000259" key="8">
    <source>
        <dbReference type="Pfam" id="PF00884"/>
    </source>
</evidence>
<proteinExistence type="inferred from homology"/>
<protein>
    <recommendedName>
        <fullName evidence="8">Sulfatase N-terminal domain-containing protein</fullName>
    </recommendedName>
</protein>
<comment type="caution">
    <text evidence="9">The sequence shown here is derived from an EMBL/GenBank/DDBJ whole genome shotgun (WGS) entry which is preliminary data.</text>
</comment>
<keyword evidence="5" id="KW-0325">Glycoprotein</keyword>
<keyword evidence="4" id="KW-0378">Hydrolase</keyword>
<dbReference type="PROSITE" id="PS00523">
    <property type="entry name" value="SULFATASE_1"/>
    <property type="match status" value="1"/>
</dbReference>
<keyword evidence="3 7" id="KW-0732">Signal</keyword>
<evidence type="ECO:0000256" key="3">
    <source>
        <dbReference type="ARBA" id="ARBA00022729"/>
    </source>
</evidence>
<name>A0AAN8Q6E5_POLSC</name>
<accession>A0AAN8Q6E5</accession>
<organism evidence="9 10">
    <name type="scientific">Polyplax serrata</name>
    <name type="common">Common mouse louse</name>
    <dbReference type="NCBI Taxonomy" id="468196"/>
    <lineage>
        <taxon>Eukaryota</taxon>
        <taxon>Metazoa</taxon>
        <taxon>Ecdysozoa</taxon>
        <taxon>Arthropoda</taxon>
        <taxon>Hexapoda</taxon>
        <taxon>Insecta</taxon>
        <taxon>Pterygota</taxon>
        <taxon>Neoptera</taxon>
        <taxon>Paraneoptera</taxon>
        <taxon>Psocodea</taxon>
        <taxon>Troctomorpha</taxon>
        <taxon>Phthiraptera</taxon>
        <taxon>Anoplura</taxon>
        <taxon>Polyplacidae</taxon>
        <taxon>Polyplax</taxon>
    </lineage>
</organism>
<evidence type="ECO:0000313" key="9">
    <source>
        <dbReference type="EMBL" id="KAK6639463.1"/>
    </source>
</evidence>
<sequence>MYQLMSVAVLMVSVVKFTHSTRPNFLIILTDDQDVTLSGLTPLNKTRKLIGEEGSLFTNAFVTTPVCCPSRSSILTGLYQHSHGTVNNSLAGNCSSKRWQESHEPHTFAAQLHRAGYRTFYGGKYLNKYGYKSSGGVEHVPHGWDWWIGLVGNSVYYNYTLSVNGSRVDKGDKESDYLTDVLKEYSLSFLTEQAPDEPFLMMVSTPAPHEPFTPARRHEGKFSGFEAPRTPNFNVPVNDRKHWLLRLLPDKLPPETVDRIDQVFRNRWETLLAVDDLVEELVKRLENLRLLNNTYIIFISDNGFHLGQFGQPWDKRQPYETDIRVPLMVRGPGVLKGVVKHPVLNIDIAPTILTAAKVSSQRVMDGMSFLSLMRSETSDQQDLSRTFLLEYHGESGNKKNPCYDDPNVKLCELEAACKCFDARNNTFMCVRHLSDSGNDVFCQFRDDESFEEYYDLQIDPYQMKNLFDGSKAGIRRLVLHCCKRQIQKRKSIEECYDRRGLLPVPEIIQLQ</sequence>
<comment type="PTM">
    <text evidence="6">The conversion to 3-oxoalanine (also known as C-formylglycine, FGly), of a serine or cysteine residue in prokaryotes and of a cysteine residue in eukaryotes, is critical for catalytic activity.</text>
</comment>
<dbReference type="AlphaFoldDB" id="A0AAN8Q6E5"/>
<evidence type="ECO:0000256" key="6">
    <source>
        <dbReference type="PIRSR" id="PIRSR036666-50"/>
    </source>
</evidence>
<dbReference type="PIRSF" id="PIRSF036666">
    <property type="entry name" value="G6S"/>
    <property type="match status" value="1"/>
</dbReference>
<comment type="similarity">
    <text evidence="2">Belongs to the sulfatase family.</text>
</comment>